<evidence type="ECO:0000259" key="4">
    <source>
        <dbReference type="PROSITE" id="PS51180"/>
    </source>
</evidence>
<dbReference type="Gene3D" id="1.25.40.280">
    <property type="entry name" value="alix/aip1 like domains"/>
    <property type="match status" value="1"/>
</dbReference>
<dbReference type="GO" id="GO:0071467">
    <property type="term" value="P:cellular response to pH"/>
    <property type="evidence" value="ECO:0007669"/>
    <property type="project" value="InterPro"/>
</dbReference>
<protein>
    <recommendedName>
        <fullName evidence="2">pH-response regulator protein palC</fullName>
    </recommendedName>
</protein>
<evidence type="ECO:0000313" key="6">
    <source>
        <dbReference type="Proteomes" id="UP000053317"/>
    </source>
</evidence>
<dbReference type="InterPro" id="IPR037505">
    <property type="entry name" value="pH-resp_palC"/>
</dbReference>
<feature type="region of interest" description="Disordered" evidence="3">
    <location>
        <begin position="452"/>
        <end position="494"/>
    </location>
</feature>
<evidence type="ECO:0000256" key="3">
    <source>
        <dbReference type="SAM" id="MobiDB-lite"/>
    </source>
</evidence>
<comment type="caution">
    <text evidence="5">The sequence shown here is derived from an EMBL/GenBank/DDBJ whole genome shotgun (WGS) entry which is preliminary data.</text>
</comment>
<name>A0A0G2E153_PHACM</name>
<dbReference type="AlphaFoldDB" id="A0A0G2E153"/>
<evidence type="ECO:0000256" key="2">
    <source>
        <dbReference type="ARBA" id="ARBA00022193"/>
    </source>
</evidence>
<evidence type="ECO:0000313" key="5">
    <source>
        <dbReference type="EMBL" id="KKY16106.1"/>
    </source>
</evidence>
<keyword evidence="6" id="KW-1185">Reference proteome</keyword>
<reference evidence="5 6" key="2">
    <citation type="submission" date="2015-05" db="EMBL/GenBank/DDBJ databases">
        <authorList>
            <person name="Morales-Cruz A."/>
            <person name="Amrine K.C."/>
            <person name="Cantu D."/>
        </authorList>
    </citation>
    <scope>NUCLEOTIDE SEQUENCE [LARGE SCALE GENOMIC DNA]</scope>
    <source>
        <strain evidence="5">UCRPC4</strain>
    </source>
</reference>
<dbReference type="EMBL" id="LCWF01000167">
    <property type="protein sequence ID" value="KKY16106.1"/>
    <property type="molecule type" value="Genomic_DNA"/>
</dbReference>
<dbReference type="Proteomes" id="UP000053317">
    <property type="component" value="Unassembled WGS sequence"/>
</dbReference>
<sequence>MPFPFSLPTTSHLSFQAHYSSSTHPSLPATATSYRSVLRAALKKHKRLPSASQPGNLPTIVSAINDYLPYLLALDAGLSGRQTSGEDIDIVLKSEVIVEWRPMIASSQVPTRDAARIKGLGLDFEIAFAIQTFATVQVLLAREQLLTLYAEDLPSPERRLAAVQNATKHLIIAESLHTYIVQRYNGTSDALNIPAAAVDINEAVQAALSSLSLAETTILFVLKDDPYPALTIQSRSKTDKEWMIKAPDIPKVRAHLFARLSLAASDHAGKAAAGLSSTGTKVSSDLVRYAEDLRRVARAKACRFFGLDADLSGNTGEGIAWLRAGMNELGITGSVASGGPSFSKLKSTIQSHRASPHLLKPGSSNPSWGLDAGKLEESLTISMLEKKWVKINDTMNVQLIPESAPLAASMPSGRDIYKANAWKPVPLAAEELAKMRAPIHNDDGLQRRLGELGIGDSSDEEGADEMTRQTGPVGAFPGTHTHYSRNNRGDEAYF</sequence>
<dbReference type="SMART" id="SM01041">
    <property type="entry name" value="BRO1"/>
    <property type="match status" value="1"/>
</dbReference>
<accession>A0A0G2E153</accession>
<organism evidence="5 6">
    <name type="scientific">Phaeomoniella chlamydospora</name>
    <name type="common">Phaeoacremonium chlamydosporum</name>
    <dbReference type="NCBI Taxonomy" id="158046"/>
    <lineage>
        <taxon>Eukaryota</taxon>
        <taxon>Fungi</taxon>
        <taxon>Dikarya</taxon>
        <taxon>Ascomycota</taxon>
        <taxon>Pezizomycotina</taxon>
        <taxon>Eurotiomycetes</taxon>
        <taxon>Chaetothyriomycetidae</taxon>
        <taxon>Phaeomoniellales</taxon>
        <taxon>Phaeomoniellaceae</taxon>
        <taxon>Phaeomoniella</taxon>
    </lineage>
</organism>
<dbReference type="PROSITE" id="PS51180">
    <property type="entry name" value="BRO1"/>
    <property type="match status" value="1"/>
</dbReference>
<dbReference type="PANTHER" id="PTHR40463:SF1">
    <property type="entry name" value="PH-RESPONSE REGULATOR PROTEIN PALC"/>
    <property type="match status" value="1"/>
</dbReference>
<comment type="similarity">
    <text evidence="1">Belongs to the palC family.</text>
</comment>
<feature type="domain" description="BRO1" evidence="4">
    <location>
        <begin position="1"/>
        <end position="452"/>
    </location>
</feature>
<proteinExistence type="inferred from homology"/>
<dbReference type="InterPro" id="IPR004328">
    <property type="entry name" value="BRO1_dom"/>
</dbReference>
<dbReference type="PANTHER" id="PTHR40463">
    <property type="entry name" value="PH-RESPONSE REGULATOR PROTEIN PALC"/>
    <property type="match status" value="1"/>
</dbReference>
<dbReference type="InterPro" id="IPR038499">
    <property type="entry name" value="BRO1_sf"/>
</dbReference>
<dbReference type="OrthoDB" id="10266451at2759"/>
<reference evidence="5 6" key="1">
    <citation type="submission" date="2015-05" db="EMBL/GenBank/DDBJ databases">
        <title>Distinctive expansion of gene families associated with plant cell wall degradation and secondary metabolism in the genomes of grapevine trunk pathogens.</title>
        <authorList>
            <person name="Lawrence D.P."/>
            <person name="Travadon R."/>
            <person name="Rolshausen P.E."/>
            <person name="Baumgartner K."/>
        </authorList>
    </citation>
    <scope>NUCLEOTIDE SEQUENCE [LARGE SCALE GENOMIC DNA]</scope>
    <source>
        <strain evidence="5">UCRPC4</strain>
    </source>
</reference>
<gene>
    <name evidence="5" type="ORF">UCRPC4_g06017</name>
</gene>
<evidence type="ECO:0000256" key="1">
    <source>
        <dbReference type="ARBA" id="ARBA00010997"/>
    </source>
</evidence>
<dbReference type="GO" id="GO:0005886">
    <property type="term" value="C:plasma membrane"/>
    <property type="evidence" value="ECO:0007669"/>
    <property type="project" value="TreeGrafter"/>
</dbReference>